<proteinExistence type="predicted"/>
<dbReference type="EMBL" id="SRLO01000193">
    <property type="protein sequence ID" value="TNN68206.1"/>
    <property type="molecule type" value="Genomic_DNA"/>
</dbReference>
<evidence type="ECO:0000313" key="2">
    <source>
        <dbReference type="EMBL" id="TNN68206.1"/>
    </source>
</evidence>
<protein>
    <submittedName>
        <fullName evidence="2">Uncharacterized protein</fullName>
    </submittedName>
</protein>
<name>A0A4Z2HQT4_9TELE</name>
<feature type="compositionally biased region" description="Basic and acidic residues" evidence="1">
    <location>
        <begin position="19"/>
        <end position="34"/>
    </location>
</feature>
<feature type="region of interest" description="Disordered" evidence="1">
    <location>
        <begin position="1"/>
        <end position="34"/>
    </location>
</feature>
<keyword evidence="3" id="KW-1185">Reference proteome</keyword>
<feature type="compositionally biased region" description="Low complexity" evidence="1">
    <location>
        <begin position="60"/>
        <end position="85"/>
    </location>
</feature>
<feature type="region of interest" description="Disordered" evidence="1">
    <location>
        <begin position="60"/>
        <end position="89"/>
    </location>
</feature>
<evidence type="ECO:0000256" key="1">
    <source>
        <dbReference type="SAM" id="MobiDB-lite"/>
    </source>
</evidence>
<accession>A0A4Z2HQT4</accession>
<organism evidence="2 3">
    <name type="scientific">Liparis tanakae</name>
    <name type="common">Tanaka's snailfish</name>
    <dbReference type="NCBI Taxonomy" id="230148"/>
    <lineage>
        <taxon>Eukaryota</taxon>
        <taxon>Metazoa</taxon>
        <taxon>Chordata</taxon>
        <taxon>Craniata</taxon>
        <taxon>Vertebrata</taxon>
        <taxon>Euteleostomi</taxon>
        <taxon>Actinopterygii</taxon>
        <taxon>Neopterygii</taxon>
        <taxon>Teleostei</taxon>
        <taxon>Neoteleostei</taxon>
        <taxon>Acanthomorphata</taxon>
        <taxon>Eupercaria</taxon>
        <taxon>Perciformes</taxon>
        <taxon>Cottioidei</taxon>
        <taxon>Cottales</taxon>
        <taxon>Liparidae</taxon>
        <taxon>Liparis</taxon>
    </lineage>
</organism>
<gene>
    <name evidence="2" type="ORF">EYF80_021528</name>
</gene>
<dbReference type="AlphaFoldDB" id="A0A4Z2HQT4"/>
<comment type="caution">
    <text evidence="2">The sequence shown here is derived from an EMBL/GenBank/DDBJ whole genome shotgun (WGS) entry which is preliminary data.</text>
</comment>
<dbReference type="Proteomes" id="UP000314294">
    <property type="component" value="Unassembled WGS sequence"/>
</dbReference>
<reference evidence="2 3" key="1">
    <citation type="submission" date="2019-03" db="EMBL/GenBank/DDBJ databases">
        <title>First draft genome of Liparis tanakae, snailfish: a comprehensive survey of snailfish specific genes.</title>
        <authorList>
            <person name="Kim W."/>
            <person name="Song I."/>
            <person name="Jeong J.-H."/>
            <person name="Kim D."/>
            <person name="Kim S."/>
            <person name="Ryu S."/>
            <person name="Song J.Y."/>
            <person name="Lee S.K."/>
        </authorList>
    </citation>
    <scope>NUCLEOTIDE SEQUENCE [LARGE SCALE GENOMIC DNA]</scope>
    <source>
        <tissue evidence="2">Muscle</tissue>
    </source>
</reference>
<evidence type="ECO:0000313" key="3">
    <source>
        <dbReference type="Proteomes" id="UP000314294"/>
    </source>
</evidence>
<sequence>MEVERRSGRGISSAMASDPAREDSRFPLSASRDRRELRPEAIELPFRGFCLSRCPAGIGARAPGARSRGSASAPRAEPSSVAPRRGSALEQGLWSCPMGGRQVRIERSCVRV</sequence>